<evidence type="ECO:0000313" key="4">
    <source>
        <dbReference type="EMBL" id="KAH7961199.1"/>
    </source>
</evidence>
<dbReference type="EMBL" id="JABSTV010001249">
    <property type="protein sequence ID" value="KAH7961199.1"/>
    <property type="molecule type" value="Genomic_DNA"/>
</dbReference>
<dbReference type="GO" id="GO:0005634">
    <property type="term" value="C:nucleus"/>
    <property type="evidence" value="ECO:0007669"/>
    <property type="project" value="UniProtKB-SubCell"/>
</dbReference>
<comment type="subcellular location">
    <subcellularLocation>
        <location evidence="1">Nucleus</location>
    </subcellularLocation>
</comment>
<sequence>MAIVARVVRPVQWFGQSFSKLGQRAVAIVAICNFVRFARPLLCRSLFTCSMPSKRKNYTAKVKLTAVKYVEEHGNRAAGHHFDVTETMIHSWRDKEADHGKKAQWPDLEGLHTWVLEQRAQGRAMSTVQLCLKAQTLAKEMGAVGFVGRLSWCSMFMRRKALVMRAHTNMCQNLSADLKEKLDRCQAFTNKASDNDSIGIAMNRSLLF</sequence>
<reference evidence="4" key="2">
    <citation type="submission" date="2021-09" db="EMBL/GenBank/DDBJ databases">
        <authorList>
            <person name="Jia N."/>
            <person name="Wang J."/>
            <person name="Shi W."/>
            <person name="Du L."/>
            <person name="Sun Y."/>
            <person name="Zhan W."/>
            <person name="Jiang J."/>
            <person name="Wang Q."/>
            <person name="Zhang B."/>
            <person name="Ji P."/>
            <person name="Sakyi L.B."/>
            <person name="Cui X."/>
            <person name="Yuan T."/>
            <person name="Jiang B."/>
            <person name="Yang W."/>
            <person name="Lam T.T.-Y."/>
            <person name="Chang Q."/>
            <person name="Ding S."/>
            <person name="Wang X."/>
            <person name="Zhu J."/>
            <person name="Ruan X."/>
            <person name="Zhao L."/>
            <person name="Wei J."/>
            <person name="Que T."/>
            <person name="Du C."/>
            <person name="Cheng J."/>
            <person name="Dai P."/>
            <person name="Han X."/>
            <person name="Huang E."/>
            <person name="Gao Y."/>
            <person name="Liu J."/>
            <person name="Shao H."/>
            <person name="Ye R."/>
            <person name="Li L."/>
            <person name="Wei W."/>
            <person name="Wang X."/>
            <person name="Wang C."/>
            <person name="Huo Q."/>
            <person name="Li W."/>
            <person name="Guo W."/>
            <person name="Chen H."/>
            <person name="Chen S."/>
            <person name="Zhou L."/>
            <person name="Zhou L."/>
            <person name="Ni X."/>
            <person name="Tian J."/>
            <person name="Zhou Y."/>
            <person name="Sheng Y."/>
            <person name="Liu T."/>
            <person name="Pan Y."/>
            <person name="Xia L."/>
            <person name="Li J."/>
            <person name="Zhao F."/>
            <person name="Cao W."/>
        </authorList>
    </citation>
    <scope>NUCLEOTIDE SEQUENCE</scope>
    <source>
        <strain evidence="4">Rsan-2018</strain>
        <tissue evidence="4">Larvae</tissue>
    </source>
</reference>
<dbReference type="Pfam" id="PF03221">
    <property type="entry name" value="HTH_Tnp_Tc5"/>
    <property type="match status" value="1"/>
</dbReference>
<keyword evidence="5" id="KW-1185">Reference proteome</keyword>
<gene>
    <name evidence="4" type="ORF">HPB52_005396</name>
</gene>
<dbReference type="PROSITE" id="PS51253">
    <property type="entry name" value="HTH_CENPB"/>
    <property type="match status" value="1"/>
</dbReference>
<keyword evidence="2" id="KW-0238">DNA-binding</keyword>
<dbReference type="Proteomes" id="UP000821837">
    <property type="component" value="Chromosome 3"/>
</dbReference>
<dbReference type="InterPro" id="IPR006600">
    <property type="entry name" value="HTH_CenpB_DNA-bd_dom"/>
</dbReference>
<evidence type="ECO:0000256" key="1">
    <source>
        <dbReference type="ARBA" id="ARBA00004123"/>
    </source>
</evidence>
<dbReference type="AlphaFoldDB" id="A0A9D4SY98"/>
<dbReference type="SUPFAM" id="SSF46689">
    <property type="entry name" value="Homeodomain-like"/>
    <property type="match status" value="1"/>
</dbReference>
<organism evidence="4 5">
    <name type="scientific">Rhipicephalus sanguineus</name>
    <name type="common">Brown dog tick</name>
    <name type="synonym">Ixodes sanguineus</name>
    <dbReference type="NCBI Taxonomy" id="34632"/>
    <lineage>
        <taxon>Eukaryota</taxon>
        <taxon>Metazoa</taxon>
        <taxon>Ecdysozoa</taxon>
        <taxon>Arthropoda</taxon>
        <taxon>Chelicerata</taxon>
        <taxon>Arachnida</taxon>
        <taxon>Acari</taxon>
        <taxon>Parasitiformes</taxon>
        <taxon>Ixodida</taxon>
        <taxon>Ixodoidea</taxon>
        <taxon>Ixodidae</taxon>
        <taxon>Rhipicephalinae</taxon>
        <taxon>Rhipicephalus</taxon>
        <taxon>Rhipicephalus</taxon>
    </lineage>
</organism>
<dbReference type="SUPFAM" id="SSF48295">
    <property type="entry name" value="TrpR-like"/>
    <property type="match status" value="1"/>
</dbReference>
<accession>A0A9D4SY98</accession>
<dbReference type="Gene3D" id="1.10.10.60">
    <property type="entry name" value="Homeodomain-like"/>
    <property type="match status" value="1"/>
</dbReference>
<feature type="domain" description="HTH CENPB-type" evidence="3">
    <location>
        <begin position="95"/>
        <end position="166"/>
    </location>
</feature>
<protein>
    <recommendedName>
        <fullName evidence="3">HTH CENPB-type domain-containing protein</fullName>
    </recommendedName>
</protein>
<dbReference type="InterPro" id="IPR010921">
    <property type="entry name" value="Trp_repressor/repl_initiator"/>
</dbReference>
<dbReference type="InterPro" id="IPR009057">
    <property type="entry name" value="Homeodomain-like_sf"/>
</dbReference>
<evidence type="ECO:0000313" key="5">
    <source>
        <dbReference type="Proteomes" id="UP000821837"/>
    </source>
</evidence>
<reference evidence="4" key="1">
    <citation type="journal article" date="2020" name="Cell">
        <title>Large-Scale Comparative Analyses of Tick Genomes Elucidate Their Genetic Diversity and Vector Capacities.</title>
        <authorList>
            <consortium name="Tick Genome and Microbiome Consortium (TIGMIC)"/>
            <person name="Jia N."/>
            <person name="Wang J."/>
            <person name="Shi W."/>
            <person name="Du L."/>
            <person name="Sun Y."/>
            <person name="Zhan W."/>
            <person name="Jiang J.F."/>
            <person name="Wang Q."/>
            <person name="Zhang B."/>
            <person name="Ji P."/>
            <person name="Bell-Sakyi L."/>
            <person name="Cui X.M."/>
            <person name="Yuan T.T."/>
            <person name="Jiang B.G."/>
            <person name="Yang W.F."/>
            <person name="Lam T.T."/>
            <person name="Chang Q.C."/>
            <person name="Ding S.J."/>
            <person name="Wang X.J."/>
            <person name="Zhu J.G."/>
            <person name="Ruan X.D."/>
            <person name="Zhao L."/>
            <person name="Wei J.T."/>
            <person name="Ye R.Z."/>
            <person name="Que T.C."/>
            <person name="Du C.H."/>
            <person name="Zhou Y.H."/>
            <person name="Cheng J.X."/>
            <person name="Dai P.F."/>
            <person name="Guo W.B."/>
            <person name="Han X.H."/>
            <person name="Huang E.J."/>
            <person name="Li L.F."/>
            <person name="Wei W."/>
            <person name="Gao Y.C."/>
            <person name="Liu J.Z."/>
            <person name="Shao H.Z."/>
            <person name="Wang X."/>
            <person name="Wang C.C."/>
            <person name="Yang T.C."/>
            <person name="Huo Q.B."/>
            <person name="Li W."/>
            <person name="Chen H.Y."/>
            <person name="Chen S.E."/>
            <person name="Zhou L.G."/>
            <person name="Ni X.B."/>
            <person name="Tian J.H."/>
            <person name="Sheng Y."/>
            <person name="Liu T."/>
            <person name="Pan Y.S."/>
            <person name="Xia L.Y."/>
            <person name="Li J."/>
            <person name="Zhao F."/>
            <person name="Cao W.C."/>
        </authorList>
    </citation>
    <scope>NUCLEOTIDE SEQUENCE</scope>
    <source>
        <strain evidence="4">Rsan-2018</strain>
    </source>
</reference>
<dbReference type="GO" id="GO:0043565">
    <property type="term" value="F:sequence-specific DNA binding"/>
    <property type="evidence" value="ECO:0007669"/>
    <property type="project" value="InterPro"/>
</dbReference>
<proteinExistence type="predicted"/>
<comment type="caution">
    <text evidence="4">The sequence shown here is derived from an EMBL/GenBank/DDBJ whole genome shotgun (WGS) entry which is preliminary data.</text>
</comment>
<name>A0A9D4SY98_RHISA</name>
<evidence type="ECO:0000256" key="2">
    <source>
        <dbReference type="ARBA" id="ARBA00023125"/>
    </source>
</evidence>
<evidence type="ECO:0000259" key="3">
    <source>
        <dbReference type="PROSITE" id="PS51253"/>
    </source>
</evidence>